<dbReference type="PROSITE" id="PS52016">
    <property type="entry name" value="TONB_DEPENDENT_REC_3"/>
    <property type="match status" value="1"/>
</dbReference>
<evidence type="ECO:0000256" key="9">
    <source>
        <dbReference type="RuleBase" id="RU003357"/>
    </source>
</evidence>
<keyword evidence="4 8" id="KW-0812">Transmembrane</keyword>
<feature type="signal peptide" evidence="10">
    <location>
        <begin position="1"/>
        <end position="32"/>
    </location>
</feature>
<dbReference type="InterPro" id="IPR039426">
    <property type="entry name" value="TonB-dep_rcpt-like"/>
</dbReference>
<keyword evidence="14" id="KW-1185">Reference proteome</keyword>
<dbReference type="AlphaFoldDB" id="A0A972FX57"/>
<name>A0A972FX57_9GAMM</name>
<dbReference type="PANTHER" id="PTHR47234">
    <property type="match status" value="1"/>
</dbReference>
<dbReference type="Gene3D" id="2.40.170.20">
    <property type="entry name" value="TonB-dependent receptor, beta-barrel domain"/>
    <property type="match status" value="1"/>
</dbReference>
<evidence type="ECO:0000313" key="14">
    <source>
        <dbReference type="Proteomes" id="UP000737113"/>
    </source>
</evidence>
<dbReference type="Proteomes" id="UP000737113">
    <property type="component" value="Unassembled WGS sequence"/>
</dbReference>
<feature type="domain" description="TonB-dependent receptor plug" evidence="12">
    <location>
        <begin position="59"/>
        <end position="179"/>
    </location>
</feature>
<dbReference type="Pfam" id="PF00593">
    <property type="entry name" value="TonB_dep_Rec_b-barrel"/>
    <property type="match status" value="1"/>
</dbReference>
<keyword evidence="6 8" id="KW-0472">Membrane</keyword>
<evidence type="ECO:0000259" key="12">
    <source>
        <dbReference type="Pfam" id="PF07715"/>
    </source>
</evidence>
<comment type="similarity">
    <text evidence="8 9">Belongs to the TonB-dependent receptor family.</text>
</comment>
<sequence>MMMKNKKFGVSSLSLAISIALSGALVSTQAFAAEEEAKLENVEKIAVVGSRAAPRSIGDSPVPIDIISSDDLKKNGSTDMIDMLVTSVPSFNSRAQPISDAATLVRPVNLRGLPSDSTLVLVNGKRRHRASVIAFQGGGINDGAQGPDISVIPGAALKQVEVLRDGAAAQYGSDAIAGVMNFVLKDDSEGGSITVSQGEYYKGDGATTTVDGNIGLPLTDDGFVNISAQYKNADATSRSVQRFDAANLIAQGNTEVKDPAQIWGNPEINDDYSIFINSGFDINDKAHLYAFGNYSSRDVVGGFYYRNPHNRGNVYSNDEGETLLVGAVNGDQSSCGIVPIPKTTDANGNTVDGNVLTSQPYLDMVADPNCFSMNQIRPGGYTPQFAGTVEDRSFFAGVKGVVGEWNYDASAGTGKNKSTFSLRNSLNPSLGLDTPTDFETGAYEQVESTVNLDVSRFINVGLSEDISFATGFEWREESFEITQGEEASWIAGPYADQGFNIGSHGFKGFGPESAGKNSRHNIGIYADTEAYIGDRWLLGAALRYEDFSTFGDTLNYKLSAQFSATDELSLRASHSTGFRAPTVGQENVVNTQTSIVNGDLIQTFIAPPTNPLSAFYGGKVLEPEESVSNAFGVVYEDGDFFLTVDYYHIEVEGRIAQSSQISVEAEDYDALRAAGVDHPELISAVTFYTNDFDTTTQGVDIVGSYDTELLSGYAKFSLAYGWTDTSVDKYDPATTDAGKVRRLEDGIPAHRATLTWAQSWDDLSMTLRGNYFGEYYATHADDTSDWGSEVADAAVTVDLEVSYALTDGLTLSVGANNLFDQKAQKLKDGTLGELGGVYYESGPFDYNGGFYYGRLSYRF</sequence>
<dbReference type="RefSeq" id="WP_169563558.1">
    <property type="nucleotide sequence ID" value="NZ_JAAXYH010000003.1"/>
</dbReference>
<keyword evidence="5 9" id="KW-0798">TonB box</keyword>
<keyword evidence="10" id="KW-0732">Signal</keyword>
<evidence type="ECO:0000256" key="2">
    <source>
        <dbReference type="ARBA" id="ARBA00022448"/>
    </source>
</evidence>
<keyword evidence="7 8" id="KW-0998">Cell outer membrane</keyword>
<feature type="chain" id="PRO_5037655731" evidence="10">
    <location>
        <begin position="33"/>
        <end position="859"/>
    </location>
</feature>
<evidence type="ECO:0000256" key="7">
    <source>
        <dbReference type="ARBA" id="ARBA00023237"/>
    </source>
</evidence>
<protein>
    <submittedName>
        <fullName evidence="13">TonB-dependent receptor</fullName>
    </submittedName>
</protein>
<accession>A0A972FX57</accession>
<dbReference type="GO" id="GO:0009279">
    <property type="term" value="C:cell outer membrane"/>
    <property type="evidence" value="ECO:0007669"/>
    <property type="project" value="UniProtKB-SubCell"/>
</dbReference>
<evidence type="ECO:0000256" key="1">
    <source>
        <dbReference type="ARBA" id="ARBA00004571"/>
    </source>
</evidence>
<dbReference type="PANTHER" id="PTHR47234:SF3">
    <property type="entry name" value="SECRETIN_TONB SHORT N-TERMINAL DOMAIN-CONTAINING PROTEIN"/>
    <property type="match status" value="1"/>
</dbReference>
<evidence type="ECO:0000256" key="6">
    <source>
        <dbReference type="ARBA" id="ARBA00023136"/>
    </source>
</evidence>
<feature type="domain" description="TonB-dependent receptor-like beta-barrel" evidence="11">
    <location>
        <begin position="386"/>
        <end position="818"/>
    </location>
</feature>
<evidence type="ECO:0000259" key="11">
    <source>
        <dbReference type="Pfam" id="PF00593"/>
    </source>
</evidence>
<keyword evidence="13" id="KW-0675">Receptor</keyword>
<evidence type="ECO:0000313" key="13">
    <source>
        <dbReference type="EMBL" id="NMH64888.1"/>
    </source>
</evidence>
<dbReference type="Gene3D" id="2.170.130.10">
    <property type="entry name" value="TonB-dependent receptor, plug domain"/>
    <property type="match status" value="1"/>
</dbReference>
<keyword evidence="3 8" id="KW-1134">Transmembrane beta strand</keyword>
<dbReference type="SUPFAM" id="SSF56935">
    <property type="entry name" value="Porins"/>
    <property type="match status" value="1"/>
</dbReference>
<evidence type="ECO:0000256" key="10">
    <source>
        <dbReference type="SAM" id="SignalP"/>
    </source>
</evidence>
<comment type="caution">
    <text evidence="13">The sequence shown here is derived from an EMBL/GenBank/DDBJ whole genome shotgun (WGS) entry which is preliminary data.</text>
</comment>
<dbReference type="Pfam" id="PF07715">
    <property type="entry name" value="Plug"/>
    <property type="match status" value="1"/>
</dbReference>
<proteinExistence type="inferred from homology"/>
<evidence type="ECO:0000256" key="8">
    <source>
        <dbReference type="PROSITE-ProRule" id="PRU01360"/>
    </source>
</evidence>
<dbReference type="InterPro" id="IPR037066">
    <property type="entry name" value="Plug_dom_sf"/>
</dbReference>
<dbReference type="CDD" id="cd01347">
    <property type="entry name" value="ligand_gated_channel"/>
    <property type="match status" value="1"/>
</dbReference>
<evidence type="ECO:0000256" key="3">
    <source>
        <dbReference type="ARBA" id="ARBA00022452"/>
    </source>
</evidence>
<evidence type="ECO:0000256" key="5">
    <source>
        <dbReference type="ARBA" id="ARBA00023077"/>
    </source>
</evidence>
<dbReference type="InterPro" id="IPR036942">
    <property type="entry name" value="Beta-barrel_TonB_sf"/>
</dbReference>
<dbReference type="EMBL" id="JAAXYH010000003">
    <property type="protein sequence ID" value="NMH64888.1"/>
    <property type="molecule type" value="Genomic_DNA"/>
</dbReference>
<evidence type="ECO:0000256" key="4">
    <source>
        <dbReference type="ARBA" id="ARBA00022692"/>
    </source>
</evidence>
<gene>
    <name evidence="13" type="ORF">HC757_06850</name>
</gene>
<organism evidence="13 14">
    <name type="scientific">Shewanella salipaludis</name>
    <dbReference type="NCBI Taxonomy" id="2723052"/>
    <lineage>
        <taxon>Bacteria</taxon>
        <taxon>Pseudomonadati</taxon>
        <taxon>Pseudomonadota</taxon>
        <taxon>Gammaproteobacteria</taxon>
        <taxon>Alteromonadales</taxon>
        <taxon>Shewanellaceae</taxon>
        <taxon>Shewanella</taxon>
    </lineage>
</organism>
<comment type="subcellular location">
    <subcellularLocation>
        <location evidence="1 8">Cell outer membrane</location>
        <topology evidence="1 8">Multi-pass membrane protein</topology>
    </subcellularLocation>
</comment>
<dbReference type="InterPro" id="IPR000531">
    <property type="entry name" value="Beta-barrel_TonB"/>
</dbReference>
<reference evidence="13" key="1">
    <citation type="submission" date="2020-04" db="EMBL/GenBank/DDBJ databases">
        <title>Description of Shewanella salipaludis sp. nov., isolated from a salt marsh.</title>
        <authorList>
            <person name="Park S."/>
            <person name="Yoon J.-H."/>
        </authorList>
    </citation>
    <scope>NUCLEOTIDE SEQUENCE</scope>
    <source>
        <strain evidence="13">SHSM-M6</strain>
    </source>
</reference>
<keyword evidence="2 8" id="KW-0813">Transport</keyword>
<dbReference type="InterPro" id="IPR012910">
    <property type="entry name" value="Plug_dom"/>
</dbReference>